<dbReference type="InterPro" id="IPR043128">
    <property type="entry name" value="Rev_trsase/Diguanyl_cyclase"/>
</dbReference>
<dbReference type="GO" id="GO:0004190">
    <property type="term" value="F:aspartic-type endopeptidase activity"/>
    <property type="evidence" value="ECO:0007669"/>
    <property type="project" value="InterPro"/>
</dbReference>
<dbReference type="InterPro" id="IPR001969">
    <property type="entry name" value="Aspartic_peptidase_AS"/>
</dbReference>
<evidence type="ECO:0000313" key="10">
    <source>
        <dbReference type="RefSeq" id="XP_039130202.1"/>
    </source>
</evidence>
<dbReference type="RefSeq" id="XP_039130202.1">
    <property type="nucleotide sequence ID" value="XM_039274268.1"/>
</dbReference>
<dbReference type="Pfam" id="PF08284">
    <property type="entry name" value="RVP_2"/>
    <property type="match status" value="1"/>
</dbReference>
<dbReference type="InterPro" id="IPR021109">
    <property type="entry name" value="Peptidase_aspartic_dom_sf"/>
</dbReference>
<keyword evidence="3" id="KW-0548">Nucleotidyltransferase</keyword>
<dbReference type="FunFam" id="3.10.10.10:FF:000007">
    <property type="entry name" value="Retrovirus-related Pol polyprotein from transposon 17.6-like Protein"/>
    <property type="match status" value="1"/>
</dbReference>
<dbReference type="InterPro" id="IPR043502">
    <property type="entry name" value="DNA/RNA_pol_sf"/>
</dbReference>
<dbReference type="PANTHER" id="PTHR24559">
    <property type="entry name" value="TRANSPOSON TY3-I GAG-POL POLYPROTEIN"/>
    <property type="match status" value="1"/>
</dbReference>
<dbReference type="SUPFAM" id="SSF50630">
    <property type="entry name" value="Acid proteases"/>
    <property type="match status" value="1"/>
</dbReference>
<dbReference type="PROSITE" id="PS00141">
    <property type="entry name" value="ASP_PROTEASE"/>
    <property type="match status" value="1"/>
</dbReference>
<dbReference type="GO" id="GO:0004519">
    <property type="term" value="F:endonuclease activity"/>
    <property type="evidence" value="ECO:0007669"/>
    <property type="project" value="UniProtKB-KW"/>
</dbReference>
<gene>
    <name evidence="10" type="primary">LOC120266625</name>
</gene>
<sequence>MAAQRERGLCYNCDAKFTKGHRCNPPQFLCIMIQDEDSDDILYDHQEPPEVTVETEPPDTELELDNTPCISYHALNGFLVPSTLKIAGKIFGKPVVVLIDSGSTNNFIQTRWAHHLSLPVQPSSHLKVTVGNGETLTCGGECLQVPLQLGDTVFQVDLLLLSVFGADIVLGIHWLPQLGQIVFDYNELWMEFTCDGVRTRLQGIKQTNLHDSTNSSLRRQLHTNTVSQFLHISISLDETPPKHHSLTPVIVDATAPQLFADQLHDLLSRYEDIFSVPIGLPPVREFDHRIPLLPSAAPVNVRPYRYPHSQKAEIERLVGDMLTEGIIRPSSSPFSSPVILVKKKDGSWRFCVDYRALNTITVKDRFPIPTVEELLDELANAQVFSKLDLRSGYHQVRIHPSDIEKSAFRTHEGHYEFLVMPFGLSNAPSTFQALMQSIFRPAIRRFALVFFDDILIYSTSWESHLEHLQLIFSLFRAHKLFAKRTKCAFGCSSINYLGHKISGRGVES</sequence>
<feature type="domain" description="Reverse transcriptase" evidence="8">
    <location>
        <begin position="322"/>
        <end position="501"/>
    </location>
</feature>
<evidence type="ECO:0000256" key="2">
    <source>
        <dbReference type="ARBA" id="ARBA00022679"/>
    </source>
</evidence>
<keyword evidence="7" id="KW-0695">RNA-directed DNA polymerase</keyword>
<dbReference type="GeneID" id="120266625"/>
<keyword evidence="5" id="KW-0255">Endonuclease</keyword>
<keyword evidence="4" id="KW-0540">Nuclease</keyword>
<dbReference type="InterPro" id="IPR000477">
    <property type="entry name" value="RT_dom"/>
</dbReference>
<evidence type="ECO:0000256" key="1">
    <source>
        <dbReference type="ARBA" id="ARBA00022670"/>
    </source>
</evidence>
<dbReference type="AlphaFoldDB" id="A0AB40BRV8"/>
<name>A0AB40BRV8_DIOCR</name>
<dbReference type="GO" id="GO:0003964">
    <property type="term" value="F:RNA-directed DNA polymerase activity"/>
    <property type="evidence" value="ECO:0007669"/>
    <property type="project" value="UniProtKB-KW"/>
</dbReference>
<dbReference type="PROSITE" id="PS50878">
    <property type="entry name" value="RT_POL"/>
    <property type="match status" value="1"/>
</dbReference>
<protein>
    <submittedName>
        <fullName evidence="10">Uncharacterized protein K02A2.6-like</fullName>
    </submittedName>
</protein>
<organism evidence="9 10">
    <name type="scientific">Dioscorea cayennensis subsp. rotundata</name>
    <name type="common">White Guinea yam</name>
    <name type="synonym">Dioscorea rotundata</name>
    <dbReference type="NCBI Taxonomy" id="55577"/>
    <lineage>
        <taxon>Eukaryota</taxon>
        <taxon>Viridiplantae</taxon>
        <taxon>Streptophyta</taxon>
        <taxon>Embryophyta</taxon>
        <taxon>Tracheophyta</taxon>
        <taxon>Spermatophyta</taxon>
        <taxon>Magnoliopsida</taxon>
        <taxon>Liliopsida</taxon>
        <taxon>Dioscoreales</taxon>
        <taxon>Dioscoreaceae</taxon>
        <taxon>Dioscorea</taxon>
    </lineage>
</organism>
<evidence type="ECO:0000256" key="4">
    <source>
        <dbReference type="ARBA" id="ARBA00022722"/>
    </source>
</evidence>
<dbReference type="GO" id="GO:0006508">
    <property type="term" value="P:proteolysis"/>
    <property type="evidence" value="ECO:0007669"/>
    <property type="project" value="UniProtKB-KW"/>
</dbReference>
<evidence type="ECO:0000256" key="7">
    <source>
        <dbReference type="ARBA" id="ARBA00022918"/>
    </source>
</evidence>
<dbReference type="Proteomes" id="UP001515500">
    <property type="component" value="Chromosome 8"/>
</dbReference>
<keyword evidence="2" id="KW-0808">Transferase</keyword>
<dbReference type="CDD" id="cd00303">
    <property type="entry name" value="retropepsin_like"/>
    <property type="match status" value="1"/>
</dbReference>
<dbReference type="SUPFAM" id="SSF56672">
    <property type="entry name" value="DNA/RNA polymerases"/>
    <property type="match status" value="1"/>
</dbReference>
<evidence type="ECO:0000313" key="9">
    <source>
        <dbReference type="Proteomes" id="UP001515500"/>
    </source>
</evidence>
<dbReference type="Gene3D" id="3.10.10.10">
    <property type="entry name" value="HIV Type 1 Reverse Transcriptase, subunit A, domain 1"/>
    <property type="match status" value="1"/>
</dbReference>
<keyword evidence="9" id="KW-1185">Reference proteome</keyword>
<evidence type="ECO:0000259" key="8">
    <source>
        <dbReference type="PROSITE" id="PS50878"/>
    </source>
</evidence>
<reference evidence="10" key="1">
    <citation type="submission" date="2025-08" db="UniProtKB">
        <authorList>
            <consortium name="RefSeq"/>
        </authorList>
    </citation>
    <scope>IDENTIFICATION</scope>
</reference>
<dbReference type="InterPro" id="IPR053134">
    <property type="entry name" value="RNA-dir_DNA_polymerase"/>
</dbReference>
<evidence type="ECO:0000256" key="5">
    <source>
        <dbReference type="ARBA" id="ARBA00022759"/>
    </source>
</evidence>
<evidence type="ECO:0000256" key="3">
    <source>
        <dbReference type="ARBA" id="ARBA00022695"/>
    </source>
</evidence>
<dbReference type="Pfam" id="PF00078">
    <property type="entry name" value="RVT_1"/>
    <property type="match status" value="1"/>
</dbReference>
<accession>A0AB40BRV8</accession>
<evidence type="ECO:0000256" key="6">
    <source>
        <dbReference type="ARBA" id="ARBA00022801"/>
    </source>
</evidence>
<dbReference type="Gene3D" id="3.30.70.270">
    <property type="match status" value="1"/>
</dbReference>
<dbReference type="Gene3D" id="2.40.70.10">
    <property type="entry name" value="Acid Proteases"/>
    <property type="match status" value="1"/>
</dbReference>
<dbReference type="CDD" id="cd01647">
    <property type="entry name" value="RT_LTR"/>
    <property type="match status" value="1"/>
</dbReference>
<keyword evidence="1" id="KW-0645">Protease</keyword>
<proteinExistence type="predicted"/>
<keyword evidence="6" id="KW-0378">Hydrolase</keyword>
<dbReference type="PANTHER" id="PTHR24559:SF434">
    <property type="entry name" value="RNA-DIRECTED DNA POLYMERASE HOMOLOG"/>
    <property type="match status" value="1"/>
</dbReference>